<keyword evidence="1" id="KW-0732">Signal</keyword>
<evidence type="ECO:0000313" key="3">
    <source>
        <dbReference type="EMBL" id="MBB3221749.1"/>
    </source>
</evidence>
<evidence type="ECO:0000313" key="4">
    <source>
        <dbReference type="EMBL" id="QCP09032.1"/>
    </source>
</evidence>
<evidence type="ECO:0000313" key="5">
    <source>
        <dbReference type="Proteomes" id="UP000298763"/>
    </source>
</evidence>
<evidence type="ECO:0000259" key="2">
    <source>
        <dbReference type="Pfam" id="PF07589"/>
    </source>
</evidence>
<feature type="domain" description="Ice-binding protein C-terminal" evidence="2">
    <location>
        <begin position="332"/>
        <end position="355"/>
    </location>
</feature>
<dbReference type="Gene3D" id="3.40.390.10">
    <property type="entry name" value="Collagenase (Catalytic Domain)"/>
    <property type="match status" value="1"/>
</dbReference>
<dbReference type="EMBL" id="CP040017">
    <property type="protein sequence ID" value="QCP09032.1"/>
    <property type="molecule type" value="Genomic_DNA"/>
</dbReference>
<dbReference type="SUPFAM" id="SSF55486">
    <property type="entry name" value="Metalloproteases ('zincins'), catalytic domain"/>
    <property type="match status" value="2"/>
</dbReference>
<proteinExistence type="predicted"/>
<evidence type="ECO:0000256" key="1">
    <source>
        <dbReference type="SAM" id="SignalP"/>
    </source>
</evidence>
<dbReference type="OrthoDB" id="8198236at2"/>
<dbReference type="Proteomes" id="UP000298763">
    <property type="component" value="Chromosome"/>
</dbReference>
<reference evidence="4 5" key="1">
    <citation type="submission" date="2019-05" db="EMBL/GenBank/DDBJ databases">
        <title>Draft Genome Sequences of Six Type Strains of the Genus Massilia.</title>
        <authorList>
            <person name="Miess H."/>
            <person name="Frediansyhah A."/>
            <person name="Gross H."/>
        </authorList>
    </citation>
    <scope>NUCLEOTIDE SEQUENCE [LARGE SCALE GENOMIC DNA]</scope>
    <source>
        <strain evidence="4 5">DSMZ 26121</strain>
    </source>
</reference>
<keyword evidence="5" id="KW-1185">Reference proteome</keyword>
<feature type="chain" id="PRO_5044607176" evidence="1">
    <location>
        <begin position="23"/>
        <end position="368"/>
    </location>
</feature>
<organism evidence="3 6">
    <name type="scientific">Pseudoduganella umbonata</name>
    <dbReference type="NCBI Taxonomy" id="864828"/>
    <lineage>
        <taxon>Bacteria</taxon>
        <taxon>Pseudomonadati</taxon>
        <taxon>Pseudomonadota</taxon>
        <taxon>Betaproteobacteria</taxon>
        <taxon>Burkholderiales</taxon>
        <taxon>Oxalobacteraceae</taxon>
        <taxon>Telluria group</taxon>
        <taxon>Pseudoduganella</taxon>
    </lineage>
</organism>
<dbReference type="RefSeq" id="WP_137311922.1">
    <property type="nucleotide sequence ID" value="NZ_CP040017.1"/>
</dbReference>
<name>A0A4P8HL69_9BURK</name>
<dbReference type="AlphaFoldDB" id="A0A4P8HL69"/>
<dbReference type="Proteomes" id="UP000584325">
    <property type="component" value="Unassembled WGS sequence"/>
</dbReference>
<dbReference type="NCBIfam" id="NF038122">
    <property type="entry name" value="metallo_LGF"/>
    <property type="match status" value="1"/>
</dbReference>
<evidence type="ECO:0000313" key="6">
    <source>
        <dbReference type="Proteomes" id="UP000584325"/>
    </source>
</evidence>
<sequence length="368" mass="38353">MKTLVSIIALASAVLATGSAAAAPAFNFQFTAGTSLQAQQGFIAAASRWSSLLTDDVTINLTVGFNPLGGSILGQAQSATEMYSYSAFRQGLVGDISSGADATATASLAAGNTFGMLLNRTSNSPNGSGSATPFLDTDGDDNNAYVNITTAEAKAIGLATQQQTLSGCIGTCDGFIQFNSQFAFDFNPNDGVSANAYDFVGVAAHEIGHTLGFISGVDVLDYNSTPPQVFPDDAFTYVTGLDMFRYSAQSAASGVTDWTADNREKYFSIDGGATEIALFSNGVEHGDGRQASHWKDDLYIGLMDPTGGRGEALAISQTDLLAMDVIGWNVSPVPEPSTYAMLGAGLLLLGGRARKSARKSKNISQKQK</sequence>
<dbReference type="EMBL" id="JACHXS010000004">
    <property type="protein sequence ID" value="MBB3221749.1"/>
    <property type="molecule type" value="Genomic_DNA"/>
</dbReference>
<accession>A0A4P8HL69</accession>
<reference evidence="3 6" key="2">
    <citation type="submission" date="2020-08" db="EMBL/GenBank/DDBJ databases">
        <title>Genomic Encyclopedia of Type Strains, Phase III (KMG-III): the genomes of soil and plant-associated and newly described type strains.</title>
        <authorList>
            <person name="Whitman W."/>
        </authorList>
    </citation>
    <scope>NUCLEOTIDE SEQUENCE [LARGE SCALE GENOMIC DNA]</scope>
    <source>
        <strain evidence="3 6">CECT 7753</strain>
    </source>
</reference>
<dbReference type="Pfam" id="PF07589">
    <property type="entry name" value="PEP-CTERM"/>
    <property type="match status" value="1"/>
</dbReference>
<dbReference type="NCBIfam" id="TIGR02595">
    <property type="entry name" value="PEP_CTERM"/>
    <property type="match status" value="1"/>
</dbReference>
<gene>
    <name evidence="4" type="ORF">FCL38_00220</name>
    <name evidence="3" type="ORF">FHS02_002559</name>
</gene>
<feature type="signal peptide" evidence="1">
    <location>
        <begin position="1"/>
        <end position="22"/>
    </location>
</feature>
<dbReference type="InterPro" id="IPR024079">
    <property type="entry name" value="MetalloPept_cat_dom_sf"/>
</dbReference>
<protein>
    <submittedName>
        <fullName evidence="4">PEP-CTERM sorting domain-containing protein</fullName>
    </submittedName>
</protein>
<dbReference type="GO" id="GO:0008237">
    <property type="term" value="F:metallopeptidase activity"/>
    <property type="evidence" value="ECO:0007669"/>
    <property type="project" value="InterPro"/>
</dbReference>
<dbReference type="InterPro" id="IPR013424">
    <property type="entry name" value="Ice-binding_C"/>
</dbReference>